<organism evidence="4">
    <name type="scientific">marine metagenome</name>
    <dbReference type="NCBI Taxonomy" id="408172"/>
    <lineage>
        <taxon>unclassified sequences</taxon>
        <taxon>metagenomes</taxon>
        <taxon>ecological metagenomes</taxon>
    </lineage>
</organism>
<dbReference type="GO" id="GO:0005739">
    <property type="term" value="C:mitochondrion"/>
    <property type="evidence" value="ECO:0007669"/>
    <property type="project" value="TreeGrafter"/>
</dbReference>
<feature type="domain" description="Rhodanese" evidence="3">
    <location>
        <begin position="9"/>
        <end position="105"/>
    </location>
</feature>
<evidence type="ECO:0000313" key="4">
    <source>
        <dbReference type="EMBL" id="SVD95184.1"/>
    </source>
</evidence>
<dbReference type="PANTHER" id="PTHR11364:SF27">
    <property type="entry name" value="SULFURTRANSFERASE"/>
    <property type="match status" value="1"/>
</dbReference>
<sequence length="207" mass="24591">MPNSKRSAEEEYLEKHIPKAIFWDVDEHSDKDSSYPHMMPNSDYWTRMLWRFEIRNDDHIIVYDNSDIYSSCRLWFSLKYFGHEKVSVLDGGFQKWLKEKKPTTKKIEKVEQIDSYQTNENIDLIKNKKQIDENIIKKEFIVIDARSRGRFEGSEPEPRKELKSGSIPNSICLPFKECINEDHSFKNKEQLLLKFKEVLGSKKLPVN</sequence>
<dbReference type="Pfam" id="PF00581">
    <property type="entry name" value="Rhodanese"/>
    <property type="match status" value="1"/>
</dbReference>
<evidence type="ECO:0000256" key="1">
    <source>
        <dbReference type="ARBA" id="ARBA00022679"/>
    </source>
</evidence>
<protein>
    <recommendedName>
        <fullName evidence="3">Rhodanese domain-containing protein</fullName>
    </recommendedName>
</protein>
<proteinExistence type="predicted"/>
<feature type="non-terminal residue" evidence="4">
    <location>
        <position position="207"/>
    </location>
</feature>
<dbReference type="PANTHER" id="PTHR11364">
    <property type="entry name" value="THIOSULFATE SULFERTANSFERASE"/>
    <property type="match status" value="1"/>
</dbReference>
<dbReference type="SMART" id="SM00450">
    <property type="entry name" value="RHOD"/>
    <property type="match status" value="1"/>
</dbReference>
<gene>
    <name evidence="4" type="ORF">METZ01_LOCUS448038</name>
</gene>
<feature type="domain" description="Rhodanese" evidence="3">
    <location>
        <begin position="136"/>
        <end position="191"/>
    </location>
</feature>
<name>A0A382ZI46_9ZZZZ</name>
<dbReference type="AlphaFoldDB" id="A0A382ZI46"/>
<dbReference type="InterPro" id="IPR045078">
    <property type="entry name" value="TST/MPST-like"/>
</dbReference>
<dbReference type="GO" id="GO:0004792">
    <property type="term" value="F:thiosulfate-cyanide sulfurtransferase activity"/>
    <property type="evidence" value="ECO:0007669"/>
    <property type="project" value="TreeGrafter"/>
</dbReference>
<dbReference type="SUPFAM" id="SSF52821">
    <property type="entry name" value="Rhodanese/Cell cycle control phosphatase"/>
    <property type="match status" value="2"/>
</dbReference>
<dbReference type="Gene3D" id="3.40.250.10">
    <property type="entry name" value="Rhodanese-like domain"/>
    <property type="match status" value="2"/>
</dbReference>
<dbReference type="CDD" id="cd01448">
    <property type="entry name" value="TST_Repeat_1"/>
    <property type="match status" value="1"/>
</dbReference>
<dbReference type="InterPro" id="IPR036873">
    <property type="entry name" value="Rhodanese-like_dom_sf"/>
</dbReference>
<accession>A0A382ZI46</accession>
<keyword evidence="1" id="KW-0808">Transferase</keyword>
<dbReference type="EMBL" id="UINC01184119">
    <property type="protein sequence ID" value="SVD95184.1"/>
    <property type="molecule type" value="Genomic_DNA"/>
</dbReference>
<dbReference type="PROSITE" id="PS50206">
    <property type="entry name" value="RHODANESE_3"/>
    <property type="match status" value="2"/>
</dbReference>
<evidence type="ECO:0000256" key="2">
    <source>
        <dbReference type="ARBA" id="ARBA00022737"/>
    </source>
</evidence>
<dbReference type="InterPro" id="IPR001763">
    <property type="entry name" value="Rhodanese-like_dom"/>
</dbReference>
<evidence type="ECO:0000259" key="3">
    <source>
        <dbReference type="PROSITE" id="PS50206"/>
    </source>
</evidence>
<keyword evidence="2" id="KW-0677">Repeat</keyword>
<reference evidence="4" key="1">
    <citation type="submission" date="2018-05" db="EMBL/GenBank/DDBJ databases">
        <authorList>
            <person name="Lanie J.A."/>
            <person name="Ng W.-L."/>
            <person name="Kazmierczak K.M."/>
            <person name="Andrzejewski T.M."/>
            <person name="Davidsen T.M."/>
            <person name="Wayne K.J."/>
            <person name="Tettelin H."/>
            <person name="Glass J.I."/>
            <person name="Rusch D."/>
            <person name="Podicherti R."/>
            <person name="Tsui H.-C.T."/>
            <person name="Winkler M.E."/>
        </authorList>
    </citation>
    <scope>NUCLEOTIDE SEQUENCE</scope>
</reference>